<accession>A0A1G9I987</accession>
<name>A0A1G9I987_9ACTN</name>
<sequence>MKRLTHLKRPYITVVITTVAIAAALVAVLRPGGHQDEVSYGGSRPVTQAKATPGSDVQLPTNPRTWETQRTLADGTTIGVTTLHGEKSGFTGKVWVWAPKEYSDPKYANSAFPVMIALPGSYGFPNNYWWGTDFALQEKVAQAAAQGKSKPYIIVMPVQNPNRDHYYDGADIPGQPKMGTWMSDDVPNLVKENFRTLRSPEGWGFFGSSSGGYIGLKMALQHPDKFGFAIAGGPDTYPDSPLWKGHEKEKQANNPEQLAADLIRKGGPVKVRITFLMGDKEPAKDLARIKDFMAKYGKGPVATDLHMIANAGHDGYKYGAALFDGPLQKISEHVPGPTAGQAPAA</sequence>
<keyword evidence="2" id="KW-0812">Transmembrane</keyword>
<keyword evidence="2" id="KW-0472">Membrane</keyword>
<dbReference type="Gene3D" id="3.40.50.1820">
    <property type="entry name" value="alpha/beta hydrolase"/>
    <property type="match status" value="1"/>
</dbReference>
<protein>
    <submittedName>
        <fullName evidence="3">Putative esterase</fullName>
    </submittedName>
</protein>
<reference evidence="3 4" key="1">
    <citation type="submission" date="2016-10" db="EMBL/GenBank/DDBJ databases">
        <authorList>
            <person name="de Groot N.N."/>
        </authorList>
    </citation>
    <scope>NUCLEOTIDE SEQUENCE [LARGE SCALE GENOMIC DNA]</scope>
    <source>
        <strain evidence="3 4">CGMCC 4.5727</strain>
    </source>
</reference>
<dbReference type="Pfam" id="PF00756">
    <property type="entry name" value="Esterase"/>
    <property type="match status" value="1"/>
</dbReference>
<organism evidence="3 4">
    <name type="scientific">Streptomyces indicus</name>
    <dbReference type="NCBI Taxonomy" id="417292"/>
    <lineage>
        <taxon>Bacteria</taxon>
        <taxon>Bacillati</taxon>
        <taxon>Actinomycetota</taxon>
        <taxon>Actinomycetes</taxon>
        <taxon>Kitasatosporales</taxon>
        <taxon>Streptomycetaceae</taxon>
        <taxon>Streptomyces</taxon>
    </lineage>
</organism>
<evidence type="ECO:0000256" key="1">
    <source>
        <dbReference type="SAM" id="MobiDB-lite"/>
    </source>
</evidence>
<dbReference type="SUPFAM" id="SSF53474">
    <property type="entry name" value="alpha/beta-Hydrolases"/>
    <property type="match status" value="1"/>
</dbReference>
<dbReference type="Proteomes" id="UP000199155">
    <property type="component" value="Unassembled WGS sequence"/>
</dbReference>
<feature type="transmembrane region" description="Helical" evidence="2">
    <location>
        <begin position="12"/>
        <end position="29"/>
    </location>
</feature>
<gene>
    <name evidence="3" type="ORF">SAMN05421806_12238</name>
</gene>
<proteinExistence type="predicted"/>
<keyword evidence="4" id="KW-1185">Reference proteome</keyword>
<dbReference type="InterPro" id="IPR050583">
    <property type="entry name" value="Mycobacterial_A85_antigen"/>
</dbReference>
<dbReference type="InterPro" id="IPR000801">
    <property type="entry name" value="Esterase-like"/>
</dbReference>
<feature type="region of interest" description="Disordered" evidence="1">
    <location>
        <begin position="38"/>
        <end position="62"/>
    </location>
</feature>
<dbReference type="OrthoDB" id="3723842at2"/>
<dbReference type="PANTHER" id="PTHR48098">
    <property type="entry name" value="ENTEROCHELIN ESTERASE-RELATED"/>
    <property type="match status" value="1"/>
</dbReference>
<dbReference type="EMBL" id="FNFF01000022">
    <property type="protein sequence ID" value="SDL21666.1"/>
    <property type="molecule type" value="Genomic_DNA"/>
</dbReference>
<dbReference type="InterPro" id="IPR029058">
    <property type="entry name" value="AB_hydrolase_fold"/>
</dbReference>
<evidence type="ECO:0000313" key="4">
    <source>
        <dbReference type="Proteomes" id="UP000199155"/>
    </source>
</evidence>
<dbReference type="STRING" id="417292.SAMN05421806_12238"/>
<evidence type="ECO:0000313" key="3">
    <source>
        <dbReference type="EMBL" id="SDL21666.1"/>
    </source>
</evidence>
<dbReference type="RefSeq" id="WP_093617138.1">
    <property type="nucleotide sequence ID" value="NZ_FNFF01000022.1"/>
</dbReference>
<keyword evidence="2" id="KW-1133">Transmembrane helix</keyword>
<evidence type="ECO:0000256" key="2">
    <source>
        <dbReference type="SAM" id="Phobius"/>
    </source>
</evidence>
<dbReference type="AlphaFoldDB" id="A0A1G9I987"/>